<feature type="non-terminal residue" evidence="2">
    <location>
        <position position="1"/>
    </location>
</feature>
<dbReference type="EMBL" id="CADCWF010000270">
    <property type="protein sequence ID" value="CAA9572771.1"/>
    <property type="molecule type" value="Genomic_DNA"/>
</dbReference>
<dbReference type="AlphaFoldDB" id="A0A6J4VDT4"/>
<sequence>WTVPPVRHPERSRGSSCWTPRRRDSSAPPGITKGSSFAARC</sequence>
<protein>
    <submittedName>
        <fullName evidence="2">Uncharacterized protein</fullName>
    </submittedName>
</protein>
<evidence type="ECO:0000256" key="1">
    <source>
        <dbReference type="SAM" id="MobiDB-lite"/>
    </source>
</evidence>
<reference evidence="2" key="1">
    <citation type="submission" date="2020-02" db="EMBL/GenBank/DDBJ databases">
        <authorList>
            <person name="Meier V. D."/>
        </authorList>
    </citation>
    <scope>NUCLEOTIDE SEQUENCE</scope>
    <source>
        <strain evidence="2">AVDCRST_MAG59</strain>
    </source>
</reference>
<accession>A0A6J4VDT4</accession>
<feature type="region of interest" description="Disordered" evidence="1">
    <location>
        <begin position="1"/>
        <end position="41"/>
    </location>
</feature>
<organism evidence="2">
    <name type="scientific">uncultured Thermomicrobiales bacterium</name>
    <dbReference type="NCBI Taxonomy" id="1645740"/>
    <lineage>
        <taxon>Bacteria</taxon>
        <taxon>Pseudomonadati</taxon>
        <taxon>Thermomicrobiota</taxon>
        <taxon>Thermomicrobia</taxon>
        <taxon>Thermomicrobiales</taxon>
        <taxon>environmental samples</taxon>
    </lineage>
</organism>
<feature type="non-terminal residue" evidence="2">
    <location>
        <position position="41"/>
    </location>
</feature>
<proteinExistence type="predicted"/>
<name>A0A6J4VDT4_9BACT</name>
<gene>
    <name evidence="2" type="ORF">AVDCRST_MAG59-3727</name>
</gene>
<evidence type="ECO:0000313" key="2">
    <source>
        <dbReference type="EMBL" id="CAA9572771.1"/>
    </source>
</evidence>